<dbReference type="Proteomes" id="UP000821845">
    <property type="component" value="Chromosome 5"/>
</dbReference>
<evidence type="ECO:0000313" key="2">
    <source>
        <dbReference type="Proteomes" id="UP000821845"/>
    </source>
</evidence>
<name>A0ACB7S5R5_HYAAI</name>
<keyword evidence="2" id="KW-1185">Reference proteome</keyword>
<comment type="caution">
    <text evidence="1">The sequence shown here is derived from an EMBL/GenBank/DDBJ whole genome shotgun (WGS) entry which is preliminary data.</text>
</comment>
<gene>
    <name evidence="1" type="ORF">HPB50_006418</name>
</gene>
<reference evidence="1" key="1">
    <citation type="submission" date="2020-05" db="EMBL/GenBank/DDBJ databases">
        <title>Large-scale comparative analyses of tick genomes elucidate their genetic diversity and vector capacities.</title>
        <authorList>
            <person name="Jia N."/>
            <person name="Wang J."/>
            <person name="Shi W."/>
            <person name="Du L."/>
            <person name="Sun Y."/>
            <person name="Zhan W."/>
            <person name="Jiang J."/>
            <person name="Wang Q."/>
            <person name="Zhang B."/>
            <person name="Ji P."/>
            <person name="Sakyi L.B."/>
            <person name="Cui X."/>
            <person name="Yuan T."/>
            <person name="Jiang B."/>
            <person name="Yang W."/>
            <person name="Lam T.T.-Y."/>
            <person name="Chang Q."/>
            <person name="Ding S."/>
            <person name="Wang X."/>
            <person name="Zhu J."/>
            <person name="Ruan X."/>
            <person name="Zhao L."/>
            <person name="Wei J."/>
            <person name="Que T."/>
            <person name="Du C."/>
            <person name="Cheng J."/>
            <person name="Dai P."/>
            <person name="Han X."/>
            <person name="Huang E."/>
            <person name="Gao Y."/>
            <person name="Liu J."/>
            <person name="Shao H."/>
            <person name="Ye R."/>
            <person name="Li L."/>
            <person name="Wei W."/>
            <person name="Wang X."/>
            <person name="Wang C."/>
            <person name="Yang T."/>
            <person name="Huo Q."/>
            <person name="Li W."/>
            <person name="Guo W."/>
            <person name="Chen H."/>
            <person name="Zhou L."/>
            <person name="Ni X."/>
            <person name="Tian J."/>
            <person name="Zhou Y."/>
            <person name="Sheng Y."/>
            <person name="Liu T."/>
            <person name="Pan Y."/>
            <person name="Xia L."/>
            <person name="Li J."/>
            <person name="Zhao F."/>
            <person name="Cao W."/>
        </authorList>
    </citation>
    <scope>NUCLEOTIDE SEQUENCE</scope>
    <source>
        <strain evidence="1">Hyas-2018</strain>
    </source>
</reference>
<organism evidence="1 2">
    <name type="scientific">Hyalomma asiaticum</name>
    <name type="common">Tick</name>
    <dbReference type="NCBI Taxonomy" id="266040"/>
    <lineage>
        <taxon>Eukaryota</taxon>
        <taxon>Metazoa</taxon>
        <taxon>Ecdysozoa</taxon>
        <taxon>Arthropoda</taxon>
        <taxon>Chelicerata</taxon>
        <taxon>Arachnida</taxon>
        <taxon>Acari</taxon>
        <taxon>Parasitiformes</taxon>
        <taxon>Ixodida</taxon>
        <taxon>Ixodoidea</taxon>
        <taxon>Ixodidae</taxon>
        <taxon>Hyalomminae</taxon>
        <taxon>Hyalomma</taxon>
    </lineage>
</organism>
<dbReference type="EMBL" id="CM023485">
    <property type="protein sequence ID" value="KAH6929855.1"/>
    <property type="molecule type" value="Genomic_DNA"/>
</dbReference>
<accession>A0ACB7S5R5</accession>
<evidence type="ECO:0000313" key="1">
    <source>
        <dbReference type="EMBL" id="KAH6929855.1"/>
    </source>
</evidence>
<proteinExistence type="predicted"/>
<protein>
    <submittedName>
        <fullName evidence="1">Uncharacterized protein</fullName>
    </submittedName>
</protein>
<sequence length="329" mass="36632">MILICLETNRADGRAAKNKAQSRATGALRDERRFDRCRRGATDGSGALGVACSRAATAKVVTMGCAALKMPCGARRRRTGPSVDLAVGSEVRAAVTLPSEKRLILVFGGPGSRKGQIVNDLANCFGFEMVSAEKLVLAYFARHLHLDKETSGPVESTQCVEEMLKGDPNLVSLWLLLELLGQELDLRWRPGIVFLADPVPNLRYMLPSKRQLRRCQRDMQLFEKQARTIAHDTQSRLCPPASRSRAPKLGDEKDIARTKKRYQEYTETVHELLLYFRDANRLVTADVPHDATLVSEQLVQFMASLGFIPRCTLDPNLIFLPGIEMVCHK</sequence>